<gene>
    <name evidence="1" type="ORF">K431DRAFT_296908</name>
</gene>
<evidence type="ECO:0000313" key="2">
    <source>
        <dbReference type="Proteomes" id="UP000799441"/>
    </source>
</evidence>
<comment type="caution">
    <text evidence="1">The sequence shown here is derived from an EMBL/GenBank/DDBJ whole genome shotgun (WGS) entry which is preliminary data.</text>
</comment>
<proteinExistence type="predicted"/>
<dbReference type="Proteomes" id="UP000799441">
    <property type="component" value="Unassembled WGS sequence"/>
</dbReference>
<dbReference type="SUPFAM" id="SSF52047">
    <property type="entry name" value="RNI-like"/>
    <property type="match status" value="1"/>
</dbReference>
<dbReference type="EMBL" id="MU003824">
    <property type="protein sequence ID" value="KAF2718502.1"/>
    <property type="molecule type" value="Genomic_DNA"/>
</dbReference>
<dbReference type="Gene3D" id="3.80.10.10">
    <property type="entry name" value="Ribonuclease Inhibitor"/>
    <property type="match status" value="1"/>
</dbReference>
<protein>
    <submittedName>
        <fullName evidence="1">Uncharacterized protein</fullName>
    </submittedName>
</protein>
<dbReference type="OrthoDB" id="3945550at2759"/>
<dbReference type="InterPro" id="IPR032675">
    <property type="entry name" value="LRR_dom_sf"/>
</dbReference>
<accession>A0A9P4Q0U1</accession>
<reference evidence="1" key="1">
    <citation type="journal article" date="2020" name="Stud. Mycol.">
        <title>101 Dothideomycetes genomes: a test case for predicting lifestyles and emergence of pathogens.</title>
        <authorList>
            <person name="Haridas S."/>
            <person name="Albert R."/>
            <person name="Binder M."/>
            <person name="Bloem J."/>
            <person name="Labutti K."/>
            <person name="Salamov A."/>
            <person name="Andreopoulos B."/>
            <person name="Baker S."/>
            <person name="Barry K."/>
            <person name="Bills G."/>
            <person name="Bluhm B."/>
            <person name="Cannon C."/>
            <person name="Castanera R."/>
            <person name="Culley D."/>
            <person name="Daum C."/>
            <person name="Ezra D."/>
            <person name="Gonzalez J."/>
            <person name="Henrissat B."/>
            <person name="Kuo A."/>
            <person name="Liang C."/>
            <person name="Lipzen A."/>
            <person name="Lutzoni F."/>
            <person name="Magnuson J."/>
            <person name="Mondo S."/>
            <person name="Nolan M."/>
            <person name="Ohm R."/>
            <person name="Pangilinan J."/>
            <person name="Park H.-J."/>
            <person name="Ramirez L."/>
            <person name="Alfaro M."/>
            <person name="Sun H."/>
            <person name="Tritt A."/>
            <person name="Yoshinaga Y."/>
            <person name="Zwiers L.-H."/>
            <person name="Turgeon B."/>
            <person name="Goodwin S."/>
            <person name="Spatafora J."/>
            <person name="Crous P."/>
            <person name="Grigoriev I."/>
        </authorList>
    </citation>
    <scope>NUCLEOTIDE SEQUENCE</scope>
    <source>
        <strain evidence="1">CBS 116435</strain>
    </source>
</reference>
<sequence length="639" mass="72540">MSSFATGNASQDTDGSDLAQQMVPDYFNPENARLAQKLLEERNDSVDCLASPINMVTIKGYSSLVNFTAVEKLISRCPEQIADLEWDLDKPLTRKLLDAIEKAQPDLRLHYTLALSYWDWYNHEVPPILDGTKWQHTQRVKARKRILGSKNLYSVKGEISYGSKSNYEDLSFVHEVLRTCPNVRKFDIKIMWGGGCVVLHNPWAFNFSKDRGKFPPLEVLKLNGYDLSSDVKGEKEWVKAPVHERDFAWGPLALLPEFAISYLYDTAQHIVLSDRLPFFDTVAYQRATDAASGEQHRLQQLHEPSNLNAWIERMDFSNLKTLELNKITAKVLERLAPVLKSVEHLSLSGRGSVTGQALPEFLRRISRPLVSIMFDLDICEYDDLVTALNETSSGSLKSFRTAGYPNIPALSRLAMECPKIENMNLSVRRIDLKNFREQSYEQDNHGNVQDDEANEKYQPDIHLDFDAIYASAMGPALQHLALEALSPDTVINKIKRTHSWSPEQSRLMHDPDLSRTSVPQLFNEINDRRAQAGMKALNHLKITVGPWDHKGGWGMAGPPSILMGKWYCEIQHDGLTRCYGGNKGSGDYDWHTTREVQDPYSDDWKSLKPVFYSEIENGYYTDGIWDEVTGEIYGGSGEL</sequence>
<name>A0A9P4Q0U1_9PEZI</name>
<keyword evidence="2" id="KW-1185">Reference proteome</keyword>
<dbReference type="AlphaFoldDB" id="A0A9P4Q0U1"/>
<evidence type="ECO:0000313" key="1">
    <source>
        <dbReference type="EMBL" id="KAF2718502.1"/>
    </source>
</evidence>
<organism evidence="1 2">
    <name type="scientific">Polychaeton citri CBS 116435</name>
    <dbReference type="NCBI Taxonomy" id="1314669"/>
    <lineage>
        <taxon>Eukaryota</taxon>
        <taxon>Fungi</taxon>
        <taxon>Dikarya</taxon>
        <taxon>Ascomycota</taxon>
        <taxon>Pezizomycotina</taxon>
        <taxon>Dothideomycetes</taxon>
        <taxon>Dothideomycetidae</taxon>
        <taxon>Capnodiales</taxon>
        <taxon>Capnodiaceae</taxon>
        <taxon>Polychaeton</taxon>
    </lineage>
</organism>